<dbReference type="EMBL" id="QFOT01000041">
    <property type="protein sequence ID" value="PZP56030.1"/>
    <property type="molecule type" value="Genomic_DNA"/>
</dbReference>
<dbReference type="InterPro" id="IPR011577">
    <property type="entry name" value="Cyt_b561_bac/Ni-Hgenase"/>
</dbReference>
<evidence type="ECO:0000256" key="11">
    <source>
        <dbReference type="ARBA" id="ARBA00023136"/>
    </source>
</evidence>
<dbReference type="InterPro" id="IPR036761">
    <property type="entry name" value="TTHA0802/YceI-like_sf"/>
</dbReference>
<dbReference type="SUPFAM" id="SSF81342">
    <property type="entry name" value="Transmembrane di-heme cytochromes"/>
    <property type="match status" value="1"/>
</dbReference>
<dbReference type="GO" id="GO:0005886">
    <property type="term" value="C:plasma membrane"/>
    <property type="evidence" value="ECO:0007669"/>
    <property type="project" value="UniProtKB-SubCell"/>
</dbReference>
<evidence type="ECO:0000256" key="10">
    <source>
        <dbReference type="ARBA" id="ARBA00023004"/>
    </source>
</evidence>
<evidence type="ECO:0000256" key="1">
    <source>
        <dbReference type="ARBA" id="ARBA00001970"/>
    </source>
</evidence>
<feature type="transmembrane region" description="Helical" evidence="13">
    <location>
        <begin position="47"/>
        <end position="67"/>
    </location>
</feature>
<evidence type="ECO:0000256" key="3">
    <source>
        <dbReference type="ARBA" id="ARBA00022448"/>
    </source>
</evidence>
<dbReference type="Pfam" id="PF04264">
    <property type="entry name" value="YceI"/>
    <property type="match status" value="1"/>
</dbReference>
<keyword evidence="7" id="KW-0479">Metal-binding</keyword>
<comment type="subcellular location">
    <subcellularLocation>
        <location evidence="2">Cell membrane</location>
        <topology evidence="2">Multi-pass membrane protein</topology>
    </subcellularLocation>
</comment>
<evidence type="ECO:0000256" key="4">
    <source>
        <dbReference type="ARBA" id="ARBA00022475"/>
    </source>
</evidence>
<gene>
    <name evidence="15" type="ORF">DI586_05065</name>
</gene>
<organism evidence="15 16">
    <name type="scientific">Micavibrio aeruginosavorus</name>
    <dbReference type="NCBI Taxonomy" id="349221"/>
    <lineage>
        <taxon>Bacteria</taxon>
        <taxon>Pseudomonadati</taxon>
        <taxon>Bdellovibrionota</taxon>
        <taxon>Bdellovibrionia</taxon>
        <taxon>Bdellovibrionales</taxon>
        <taxon>Pseudobdellovibrionaceae</taxon>
        <taxon>Micavibrio</taxon>
    </lineage>
</organism>
<evidence type="ECO:0000256" key="9">
    <source>
        <dbReference type="ARBA" id="ARBA00022989"/>
    </source>
</evidence>
<evidence type="ECO:0000256" key="8">
    <source>
        <dbReference type="ARBA" id="ARBA00022982"/>
    </source>
</evidence>
<dbReference type="GO" id="GO:0009055">
    <property type="term" value="F:electron transfer activity"/>
    <property type="evidence" value="ECO:0007669"/>
    <property type="project" value="InterPro"/>
</dbReference>
<dbReference type="AlphaFoldDB" id="A0A2W5FQE4"/>
<comment type="similarity">
    <text evidence="12">Belongs to the cytochrome b561 family.</text>
</comment>
<evidence type="ECO:0000313" key="15">
    <source>
        <dbReference type="EMBL" id="PZP56030.1"/>
    </source>
</evidence>
<keyword evidence="5" id="KW-0349">Heme</keyword>
<evidence type="ECO:0000313" key="16">
    <source>
        <dbReference type="Proteomes" id="UP000249739"/>
    </source>
</evidence>
<dbReference type="SUPFAM" id="SSF101874">
    <property type="entry name" value="YceI-like"/>
    <property type="match status" value="1"/>
</dbReference>
<keyword evidence="11 13" id="KW-0472">Membrane</keyword>
<feature type="transmembrane region" description="Helical" evidence="13">
    <location>
        <begin position="88"/>
        <end position="108"/>
    </location>
</feature>
<dbReference type="Gene3D" id="1.20.950.20">
    <property type="entry name" value="Transmembrane di-heme cytochromes, Chain C"/>
    <property type="match status" value="1"/>
</dbReference>
<sequence length="372" mass="42022">MSGDRYTKVAITLHWVIALMIIGQLGTGIIMGYNLVDKSILFPMYQFHKSLGLSVLVLSVVRLLWRLGHKPPALPAHMPTWEKWGARLSHYGFYFFMIFVPFSGWVLVSTSSFGMPTMWFNLFEWPHIPGLDTMTDGTKEQVNQWSETFHVYMAYAMLGLLFLHIGAALKHHFIDKDNVMHHMIPLIKAKSKLPLALVLFSCLSFPAQAAPWKVDHLTSFISFEGKNSGEVFTGKFLEWEADIDFDPAKLEEAKILVTIKTGSAKTLNMIYNKTLPKEEWFNAEETPKATFESNKIKSLGGDKYEAHGKLTIKNITHDFILPFTLKIDADEAAMTADTKINRLDFDVGKKADPAGDFVSKDIALSIRVDADQ</sequence>
<comment type="cofactor">
    <cofactor evidence="1">
        <name>heme b</name>
        <dbReference type="ChEBI" id="CHEBI:60344"/>
    </cofactor>
</comment>
<accession>A0A2W5FQE4</accession>
<dbReference type="Gene3D" id="2.40.128.110">
    <property type="entry name" value="Lipid/polyisoprenoid-binding, YceI-like"/>
    <property type="match status" value="1"/>
</dbReference>
<dbReference type="PANTHER" id="PTHR30529">
    <property type="entry name" value="CYTOCHROME B561"/>
    <property type="match status" value="1"/>
</dbReference>
<comment type="caution">
    <text evidence="15">The sequence shown here is derived from an EMBL/GenBank/DDBJ whole genome shotgun (WGS) entry which is preliminary data.</text>
</comment>
<feature type="domain" description="Lipid/polyisoprenoid-binding YceI-like" evidence="14">
    <location>
        <begin position="211"/>
        <end position="371"/>
    </location>
</feature>
<keyword evidence="10" id="KW-0408">Iron</keyword>
<dbReference type="InterPro" id="IPR007372">
    <property type="entry name" value="Lipid/polyisoprenoid-bd_YceI"/>
</dbReference>
<evidence type="ECO:0000256" key="5">
    <source>
        <dbReference type="ARBA" id="ARBA00022617"/>
    </source>
</evidence>
<dbReference type="InterPro" id="IPR052168">
    <property type="entry name" value="Cytochrome_b561_oxidase"/>
</dbReference>
<proteinExistence type="inferred from homology"/>
<evidence type="ECO:0000256" key="13">
    <source>
        <dbReference type="SAM" id="Phobius"/>
    </source>
</evidence>
<feature type="transmembrane region" description="Helical" evidence="13">
    <location>
        <begin position="12"/>
        <end position="35"/>
    </location>
</feature>
<evidence type="ECO:0000256" key="2">
    <source>
        <dbReference type="ARBA" id="ARBA00004651"/>
    </source>
</evidence>
<dbReference type="PANTHER" id="PTHR30529:SF1">
    <property type="entry name" value="CYTOCHROME B561 HOMOLOG 2"/>
    <property type="match status" value="1"/>
</dbReference>
<evidence type="ECO:0000256" key="7">
    <source>
        <dbReference type="ARBA" id="ARBA00022723"/>
    </source>
</evidence>
<protein>
    <recommendedName>
        <fullName evidence="14">Lipid/polyisoprenoid-binding YceI-like domain-containing protein</fullName>
    </recommendedName>
</protein>
<keyword evidence="4" id="KW-1003">Cell membrane</keyword>
<keyword evidence="9 13" id="KW-1133">Transmembrane helix</keyword>
<dbReference type="Proteomes" id="UP000249739">
    <property type="component" value="Unassembled WGS sequence"/>
</dbReference>
<dbReference type="InterPro" id="IPR016174">
    <property type="entry name" value="Di-haem_cyt_TM"/>
</dbReference>
<keyword evidence="8" id="KW-0249">Electron transport</keyword>
<dbReference type="SMART" id="SM00867">
    <property type="entry name" value="YceI"/>
    <property type="match status" value="1"/>
</dbReference>
<dbReference type="GO" id="GO:0046872">
    <property type="term" value="F:metal ion binding"/>
    <property type="evidence" value="ECO:0007669"/>
    <property type="project" value="UniProtKB-KW"/>
</dbReference>
<dbReference type="GO" id="GO:0022904">
    <property type="term" value="P:respiratory electron transport chain"/>
    <property type="evidence" value="ECO:0007669"/>
    <property type="project" value="InterPro"/>
</dbReference>
<name>A0A2W5FQE4_9BACT</name>
<dbReference type="Pfam" id="PF01292">
    <property type="entry name" value="Ni_hydr_CYTB"/>
    <property type="match status" value="1"/>
</dbReference>
<keyword evidence="6 13" id="KW-0812">Transmembrane</keyword>
<feature type="transmembrane region" description="Helical" evidence="13">
    <location>
        <begin position="193"/>
        <end position="212"/>
    </location>
</feature>
<evidence type="ECO:0000256" key="12">
    <source>
        <dbReference type="ARBA" id="ARBA00037975"/>
    </source>
</evidence>
<dbReference type="GO" id="GO:0020037">
    <property type="term" value="F:heme binding"/>
    <property type="evidence" value="ECO:0007669"/>
    <property type="project" value="TreeGrafter"/>
</dbReference>
<keyword evidence="3" id="KW-0813">Transport</keyword>
<evidence type="ECO:0000256" key="6">
    <source>
        <dbReference type="ARBA" id="ARBA00022692"/>
    </source>
</evidence>
<reference evidence="15 16" key="1">
    <citation type="submission" date="2017-08" db="EMBL/GenBank/DDBJ databases">
        <title>Infants hospitalized years apart are colonized by the same room-sourced microbial strains.</title>
        <authorList>
            <person name="Brooks B."/>
            <person name="Olm M.R."/>
            <person name="Firek B.A."/>
            <person name="Baker R."/>
            <person name="Thomas B.C."/>
            <person name="Morowitz M.J."/>
            <person name="Banfield J.F."/>
        </authorList>
    </citation>
    <scope>NUCLEOTIDE SEQUENCE [LARGE SCALE GENOMIC DNA]</scope>
    <source>
        <strain evidence="15">S2_006_000_R2_64</strain>
    </source>
</reference>
<feature type="transmembrane region" description="Helical" evidence="13">
    <location>
        <begin position="152"/>
        <end position="173"/>
    </location>
</feature>
<evidence type="ECO:0000259" key="14">
    <source>
        <dbReference type="SMART" id="SM00867"/>
    </source>
</evidence>